<evidence type="ECO:0000256" key="3">
    <source>
        <dbReference type="ARBA" id="ARBA00022825"/>
    </source>
</evidence>
<dbReference type="GO" id="GO:0006508">
    <property type="term" value="P:proteolysis"/>
    <property type="evidence" value="ECO:0007669"/>
    <property type="project" value="UniProtKB-KW"/>
</dbReference>
<evidence type="ECO:0000256" key="2">
    <source>
        <dbReference type="ARBA" id="ARBA00022801"/>
    </source>
</evidence>
<dbReference type="Gene3D" id="2.40.10.10">
    <property type="entry name" value="Trypsin-like serine proteases"/>
    <property type="match status" value="1"/>
</dbReference>
<dbReference type="SMART" id="SM00020">
    <property type="entry name" value="Tryp_SPc"/>
    <property type="match status" value="1"/>
</dbReference>
<keyword evidence="4" id="KW-0732">Signal</keyword>
<dbReference type="STRING" id="1611254.A0A2G5TJ19"/>
<feature type="signal peptide" evidence="4">
    <location>
        <begin position="1"/>
        <end position="19"/>
    </location>
</feature>
<evidence type="ECO:0000259" key="5">
    <source>
        <dbReference type="PROSITE" id="PS50240"/>
    </source>
</evidence>
<evidence type="ECO:0000313" key="7">
    <source>
        <dbReference type="Proteomes" id="UP000230233"/>
    </source>
</evidence>
<dbReference type="InterPro" id="IPR018114">
    <property type="entry name" value="TRYPSIN_HIS"/>
</dbReference>
<feature type="domain" description="Peptidase S1" evidence="5">
    <location>
        <begin position="20"/>
        <end position="274"/>
    </location>
</feature>
<dbReference type="Pfam" id="PF00089">
    <property type="entry name" value="Trypsin"/>
    <property type="match status" value="1"/>
</dbReference>
<dbReference type="InterPro" id="IPR001314">
    <property type="entry name" value="Peptidase_S1A"/>
</dbReference>
<keyword evidence="7" id="KW-1185">Reference proteome</keyword>
<feature type="chain" id="PRO_5013707352" description="Peptidase S1 domain-containing protein" evidence="4">
    <location>
        <begin position="20"/>
        <end position="301"/>
    </location>
</feature>
<protein>
    <recommendedName>
        <fullName evidence="5">Peptidase S1 domain-containing protein</fullName>
    </recommendedName>
</protein>
<dbReference type="EMBL" id="PDUG01000005">
    <property type="protein sequence ID" value="PIC27295.1"/>
    <property type="molecule type" value="Genomic_DNA"/>
</dbReference>
<dbReference type="InterPro" id="IPR043504">
    <property type="entry name" value="Peptidase_S1_PA_chymotrypsin"/>
</dbReference>
<evidence type="ECO:0000256" key="4">
    <source>
        <dbReference type="SAM" id="SignalP"/>
    </source>
</evidence>
<dbReference type="GO" id="GO:0005615">
    <property type="term" value="C:extracellular space"/>
    <property type="evidence" value="ECO:0007669"/>
    <property type="project" value="TreeGrafter"/>
</dbReference>
<dbReference type="InterPro" id="IPR009003">
    <property type="entry name" value="Peptidase_S1_PA"/>
</dbReference>
<dbReference type="PROSITE" id="PS00134">
    <property type="entry name" value="TRYPSIN_HIS"/>
    <property type="match status" value="1"/>
</dbReference>
<comment type="caution">
    <text evidence="6">The sequence shown here is derived from an EMBL/GenBank/DDBJ whole genome shotgun (WGS) entry which is preliminary data.</text>
</comment>
<dbReference type="PANTHER" id="PTHR24264:SF54">
    <property type="entry name" value="PEPTIDASE S1 DOMAIN-CONTAINING PROTEIN"/>
    <property type="match status" value="1"/>
</dbReference>
<keyword evidence="2" id="KW-0378">Hydrolase</keyword>
<sequence>MKILFAFFFFPFLFQVGFSIIDGFRANSLDTLSLVSVITRFPDGYTNVCGGVLIAPSIAMTAAHCVFLNNEFAITAKVTLGDVSLSKEDDGEQEFRSHAMAISRKFGNGIPEANDDVAIIFLPKRANVCESPVSSQIARLPTTSSINFEETPKIPSNFQLESSICWIAGWGKTENKTASHSDSVLQMMVKLVVRRIGNKKYLMAKGIVGSSRACMGDSGSPVYCFIDGRRTLIGTVAHIGSFVKMSQHDPLNHVKFCRDFEYTFISDWRESSGKIVEILENYGELYQLEEGQAQCFGSGNI</sequence>
<evidence type="ECO:0000256" key="1">
    <source>
        <dbReference type="ARBA" id="ARBA00022670"/>
    </source>
</evidence>
<organism evidence="6 7">
    <name type="scientific">Caenorhabditis nigoni</name>
    <dbReference type="NCBI Taxonomy" id="1611254"/>
    <lineage>
        <taxon>Eukaryota</taxon>
        <taxon>Metazoa</taxon>
        <taxon>Ecdysozoa</taxon>
        <taxon>Nematoda</taxon>
        <taxon>Chromadorea</taxon>
        <taxon>Rhabditida</taxon>
        <taxon>Rhabditina</taxon>
        <taxon>Rhabditomorpha</taxon>
        <taxon>Rhabditoidea</taxon>
        <taxon>Rhabditidae</taxon>
        <taxon>Peloderinae</taxon>
        <taxon>Caenorhabditis</taxon>
    </lineage>
</organism>
<dbReference type="PRINTS" id="PR00722">
    <property type="entry name" value="CHYMOTRYPSIN"/>
</dbReference>
<dbReference type="OrthoDB" id="5790020at2759"/>
<dbReference type="InterPro" id="IPR001254">
    <property type="entry name" value="Trypsin_dom"/>
</dbReference>
<accession>A0A2G5TJ19</accession>
<keyword evidence="3" id="KW-0720">Serine protease</keyword>
<gene>
    <name evidence="6" type="primary">Cni-try-10</name>
    <name evidence="6" type="synonym">Cnig_chr_V.g19602</name>
    <name evidence="6" type="ORF">B9Z55_019602</name>
</gene>
<dbReference type="InterPro" id="IPR050127">
    <property type="entry name" value="Serine_Proteases_S1"/>
</dbReference>
<evidence type="ECO:0000313" key="6">
    <source>
        <dbReference type="EMBL" id="PIC27295.1"/>
    </source>
</evidence>
<dbReference type="PROSITE" id="PS50240">
    <property type="entry name" value="TRYPSIN_DOM"/>
    <property type="match status" value="1"/>
</dbReference>
<name>A0A2G5TJ19_9PELO</name>
<reference evidence="7" key="1">
    <citation type="submission" date="2017-10" db="EMBL/GenBank/DDBJ databases">
        <title>Rapid genome shrinkage in a self-fertile nematode reveals novel sperm competition proteins.</title>
        <authorList>
            <person name="Yin D."/>
            <person name="Schwarz E.M."/>
            <person name="Thomas C.G."/>
            <person name="Felde R.L."/>
            <person name="Korf I.F."/>
            <person name="Cutter A.D."/>
            <person name="Schartner C.M."/>
            <person name="Ralston E.J."/>
            <person name="Meyer B.J."/>
            <person name="Haag E.S."/>
        </authorList>
    </citation>
    <scope>NUCLEOTIDE SEQUENCE [LARGE SCALE GENOMIC DNA]</scope>
    <source>
        <strain evidence="7">JU1422</strain>
    </source>
</reference>
<keyword evidence="1" id="KW-0645">Protease</keyword>
<dbReference type="SUPFAM" id="SSF50494">
    <property type="entry name" value="Trypsin-like serine proteases"/>
    <property type="match status" value="1"/>
</dbReference>
<dbReference type="GO" id="GO:0004252">
    <property type="term" value="F:serine-type endopeptidase activity"/>
    <property type="evidence" value="ECO:0007669"/>
    <property type="project" value="InterPro"/>
</dbReference>
<dbReference type="AlphaFoldDB" id="A0A2G5TJ19"/>
<proteinExistence type="predicted"/>
<dbReference type="PANTHER" id="PTHR24264">
    <property type="entry name" value="TRYPSIN-RELATED"/>
    <property type="match status" value="1"/>
</dbReference>
<dbReference type="Proteomes" id="UP000230233">
    <property type="component" value="Chromosome V"/>
</dbReference>